<feature type="transmembrane region" description="Helical" evidence="1">
    <location>
        <begin position="128"/>
        <end position="146"/>
    </location>
</feature>
<keyword evidence="3" id="KW-1185">Reference proteome</keyword>
<dbReference type="Proteomes" id="UP000315215">
    <property type="component" value="Chromosome"/>
</dbReference>
<dbReference type="KEGG" id="aqt:FN924_09925"/>
<feature type="transmembrane region" description="Helical" evidence="1">
    <location>
        <begin position="6"/>
        <end position="22"/>
    </location>
</feature>
<evidence type="ECO:0000313" key="3">
    <source>
        <dbReference type="Proteomes" id="UP000315215"/>
    </source>
</evidence>
<proteinExistence type="predicted"/>
<keyword evidence="1" id="KW-0472">Membrane</keyword>
<name>A0A516KGF4_9BACI</name>
<feature type="transmembrane region" description="Helical" evidence="1">
    <location>
        <begin position="29"/>
        <end position="46"/>
    </location>
</feature>
<dbReference type="Pfam" id="PF24124">
    <property type="entry name" value="YphA"/>
    <property type="match status" value="1"/>
</dbReference>
<sequence length="200" mass="22928">MEGFLFLWISWMIWIIVTFLLPKTSTRTVCAIFILSTISLSSVYIVLDGLTIYVSIMVLFICGLWLISETGHWLRYILTSTAVGLGFTGYLFWEQIMPVMLLLSRNIVIPFIASLLLFFITKNARDQLAVWISSACLGECIHSFILHGYGVNTSVGELRFLDVICTTIAFLFVMHGFMVFRRKLYNAIDWLEKQNNEVKS</sequence>
<keyword evidence="1" id="KW-1133">Transmembrane helix</keyword>
<reference evidence="2 3" key="1">
    <citation type="submission" date="2019-07" db="EMBL/GenBank/DDBJ databases">
        <authorList>
            <person name="Li J."/>
        </authorList>
    </citation>
    <scope>NUCLEOTIDE SEQUENCE [LARGE SCALE GENOMIC DNA]</scope>
    <source>
        <strain evidence="2 3">TKL69</strain>
    </source>
</reference>
<feature type="transmembrane region" description="Helical" evidence="1">
    <location>
        <begin position="99"/>
        <end position="121"/>
    </location>
</feature>
<dbReference type="OrthoDB" id="2965169at2"/>
<dbReference type="AlphaFoldDB" id="A0A516KGF4"/>
<dbReference type="InterPro" id="IPR014617">
    <property type="entry name" value="YphA_Bacsu"/>
</dbReference>
<protein>
    <submittedName>
        <fullName evidence="2">Uncharacterized protein</fullName>
    </submittedName>
</protein>
<feature type="transmembrane region" description="Helical" evidence="1">
    <location>
        <begin position="73"/>
        <end position="93"/>
    </location>
</feature>
<evidence type="ECO:0000256" key="1">
    <source>
        <dbReference type="SAM" id="Phobius"/>
    </source>
</evidence>
<feature type="transmembrane region" description="Helical" evidence="1">
    <location>
        <begin position="52"/>
        <end position="68"/>
    </location>
</feature>
<dbReference type="RefSeq" id="WP_143894085.1">
    <property type="nucleotide sequence ID" value="NZ_CP041666.1"/>
</dbReference>
<accession>A0A516KGF4</accession>
<evidence type="ECO:0000313" key="2">
    <source>
        <dbReference type="EMBL" id="QDP40475.1"/>
    </source>
</evidence>
<gene>
    <name evidence="2" type="ORF">FN924_09925</name>
</gene>
<keyword evidence="1" id="KW-0812">Transmembrane</keyword>
<organism evidence="2 3">
    <name type="scientific">Radiobacillus deserti</name>
    <dbReference type="NCBI Taxonomy" id="2594883"/>
    <lineage>
        <taxon>Bacteria</taxon>
        <taxon>Bacillati</taxon>
        <taxon>Bacillota</taxon>
        <taxon>Bacilli</taxon>
        <taxon>Bacillales</taxon>
        <taxon>Bacillaceae</taxon>
        <taxon>Radiobacillus</taxon>
    </lineage>
</organism>
<dbReference type="EMBL" id="CP041666">
    <property type="protein sequence ID" value="QDP40475.1"/>
    <property type="molecule type" value="Genomic_DNA"/>
</dbReference>
<feature type="transmembrane region" description="Helical" evidence="1">
    <location>
        <begin position="158"/>
        <end position="180"/>
    </location>
</feature>